<evidence type="ECO:0000256" key="1">
    <source>
        <dbReference type="SAM" id="SignalP"/>
    </source>
</evidence>
<organism evidence="2 3">
    <name type="scientific">Blastopirellula retiformator</name>
    <dbReference type="NCBI Taxonomy" id="2527970"/>
    <lineage>
        <taxon>Bacteria</taxon>
        <taxon>Pseudomonadati</taxon>
        <taxon>Planctomycetota</taxon>
        <taxon>Planctomycetia</taxon>
        <taxon>Pirellulales</taxon>
        <taxon>Pirellulaceae</taxon>
        <taxon>Blastopirellula</taxon>
    </lineage>
</organism>
<dbReference type="EMBL" id="SJPF01000008">
    <property type="protein sequence ID" value="TWT29471.1"/>
    <property type="molecule type" value="Genomic_DNA"/>
</dbReference>
<keyword evidence="1" id="KW-0732">Signal</keyword>
<evidence type="ECO:0000313" key="3">
    <source>
        <dbReference type="Proteomes" id="UP000318878"/>
    </source>
</evidence>
<feature type="chain" id="PRO_5022837874" evidence="1">
    <location>
        <begin position="24"/>
        <end position="133"/>
    </location>
</feature>
<evidence type="ECO:0000313" key="2">
    <source>
        <dbReference type="EMBL" id="TWT29471.1"/>
    </source>
</evidence>
<dbReference type="AlphaFoldDB" id="A0A5C5USP5"/>
<accession>A0A5C5USP5</accession>
<dbReference type="RefSeq" id="WP_146436865.1">
    <property type="nucleotide sequence ID" value="NZ_SJPF01000008.1"/>
</dbReference>
<dbReference type="Proteomes" id="UP000318878">
    <property type="component" value="Unassembled WGS sequence"/>
</dbReference>
<comment type="caution">
    <text evidence="2">The sequence shown here is derived from an EMBL/GenBank/DDBJ whole genome shotgun (WGS) entry which is preliminary data.</text>
</comment>
<name>A0A5C5USP5_9BACT</name>
<reference evidence="2 3" key="1">
    <citation type="submission" date="2019-02" db="EMBL/GenBank/DDBJ databases">
        <title>Deep-cultivation of Planctomycetes and their phenomic and genomic characterization uncovers novel biology.</title>
        <authorList>
            <person name="Wiegand S."/>
            <person name="Jogler M."/>
            <person name="Boedeker C."/>
            <person name="Pinto D."/>
            <person name="Vollmers J."/>
            <person name="Rivas-Marin E."/>
            <person name="Kohn T."/>
            <person name="Peeters S.H."/>
            <person name="Heuer A."/>
            <person name="Rast P."/>
            <person name="Oberbeckmann S."/>
            <person name="Bunk B."/>
            <person name="Jeske O."/>
            <person name="Meyerdierks A."/>
            <person name="Storesund J.E."/>
            <person name="Kallscheuer N."/>
            <person name="Luecker S."/>
            <person name="Lage O.M."/>
            <person name="Pohl T."/>
            <person name="Merkel B.J."/>
            <person name="Hornburger P."/>
            <person name="Mueller R.-W."/>
            <person name="Bruemmer F."/>
            <person name="Labrenz M."/>
            <person name="Spormann A.M."/>
            <person name="Op Den Camp H."/>
            <person name="Overmann J."/>
            <person name="Amann R."/>
            <person name="Jetten M.S.M."/>
            <person name="Mascher T."/>
            <person name="Medema M.H."/>
            <person name="Devos D.P."/>
            <person name="Kaster A.-K."/>
            <person name="Ovreas L."/>
            <person name="Rohde M."/>
            <person name="Galperin M.Y."/>
            <person name="Jogler C."/>
        </authorList>
    </citation>
    <scope>NUCLEOTIDE SEQUENCE [LARGE SCALE GENOMIC DNA]</scope>
    <source>
        <strain evidence="2 3">Enr8</strain>
    </source>
</reference>
<keyword evidence="3" id="KW-1185">Reference proteome</keyword>
<protein>
    <submittedName>
        <fullName evidence="2">Uncharacterized protein</fullName>
    </submittedName>
</protein>
<proteinExistence type="predicted"/>
<feature type="signal peptide" evidence="1">
    <location>
        <begin position="1"/>
        <end position="23"/>
    </location>
</feature>
<dbReference type="OrthoDB" id="288217at2"/>
<gene>
    <name evidence="2" type="ORF">Enr8_49870</name>
</gene>
<sequence precursor="true">MIRTLLLPAILLSVLASVGSVSAASVEPSCCAPQPAPCCETPCIKYRDHHRRCSKICCSCEPPVKTILVVEKPCTSCAYEVPVCLPACCTGAPQVCSRAGIFGRKIVEYQWCCGFRVKMVFTHCGDLIVHSYY</sequence>